<dbReference type="PANTHER" id="PTHR12151">
    <property type="entry name" value="ELECTRON TRANSPORT PROTIN SCO1/SENC FAMILY MEMBER"/>
    <property type="match status" value="1"/>
</dbReference>
<dbReference type="InterPro" id="IPR036249">
    <property type="entry name" value="Thioredoxin-like_sf"/>
</dbReference>
<dbReference type="Pfam" id="PF02630">
    <property type="entry name" value="SCO1-SenC"/>
    <property type="match status" value="1"/>
</dbReference>
<comment type="similarity">
    <text evidence="1">Belongs to the SCO1/2 family.</text>
</comment>
<dbReference type="PROSITE" id="PS51257">
    <property type="entry name" value="PROKAR_LIPOPROTEIN"/>
    <property type="match status" value="1"/>
</dbReference>
<dbReference type="EMBL" id="JBHRUJ010000010">
    <property type="protein sequence ID" value="MFC3210719.1"/>
    <property type="molecule type" value="Genomic_DNA"/>
</dbReference>
<dbReference type="InterPro" id="IPR003782">
    <property type="entry name" value="SCO1/SenC"/>
</dbReference>
<dbReference type="PROSITE" id="PS51352">
    <property type="entry name" value="THIOREDOXIN_2"/>
    <property type="match status" value="1"/>
</dbReference>
<keyword evidence="2" id="KW-0186">Copper</keyword>
<evidence type="ECO:0000259" key="4">
    <source>
        <dbReference type="PROSITE" id="PS51352"/>
    </source>
</evidence>
<evidence type="ECO:0000313" key="5">
    <source>
        <dbReference type="EMBL" id="MFC3210719.1"/>
    </source>
</evidence>
<keyword evidence="3" id="KW-0472">Membrane</keyword>
<accession>A0ABV7KMY9</accession>
<name>A0ABV7KMY9_PLAOK</name>
<evidence type="ECO:0000256" key="1">
    <source>
        <dbReference type="ARBA" id="ARBA00010996"/>
    </source>
</evidence>
<dbReference type="CDD" id="cd02968">
    <property type="entry name" value="SCO"/>
    <property type="match status" value="1"/>
</dbReference>
<gene>
    <name evidence="5" type="ORF">ACFOEJ_06535</name>
</gene>
<evidence type="ECO:0000313" key="6">
    <source>
        <dbReference type="Proteomes" id="UP001595625"/>
    </source>
</evidence>
<dbReference type="PANTHER" id="PTHR12151:SF25">
    <property type="entry name" value="LINALOOL DEHYDRATASE_ISOMERASE DOMAIN-CONTAINING PROTEIN"/>
    <property type="match status" value="1"/>
</dbReference>
<protein>
    <submittedName>
        <fullName evidence="5">SCO family protein</fullName>
    </submittedName>
</protein>
<sequence>MRQTNGGTELRFFFLAVIGLSAILILSACGSSGVKDFSYTDHRNETISMEKLKGTPWIATFAFTSCETVCPPMMFNMTEIQEELKASGIEDYKIVAFSVDPTVDTPEKLKEYLTQFSVPDESKWHMLTGYTPEQITEFASENFESFVKKDPNSNQVIHGTSFYLIDREGKVTNNYDGFKDVPVEEIRKDLENLIDE</sequence>
<dbReference type="Gene3D" id="3.40.30.10">
    <property type="entry name" value="Glutaredoxin"/>
    <property type="match status" value="1"/>
</dbReference>
<reference evidence="6" key="1">
    <citation type="journal article" date="2019" name="Int. J. Syst. Evol. Microbiol.">
        <title>The Global Catalogue of Microorganisms (GCM) 10K type strain sequencing project: providing services to taxonomists for standard genome sequencing and annotation.</title>
        <authorList>
            <consortium name="The Broad Institute Genomics Platform"/>
            <consortium name="The Broad Institute Genome Sequencing Center for Infectious Disease"/>
            <person name="Wu L."/>
            <person name="Ma J."/>
        </authorList>
    </citation>
    <scope>NUCLEOTIDE SEQUENCE [LARGE SCALE GENOMIC DNA]</scope>
    <source>
        <strain evidence="6">CCM 320</strain>
    </source>
</reference>
<feature type="transmembrane region" description="Helical" evidence="3">
    <location>
        <begin position="12"/>
        <end position="34"/>
    </location>
</feature>
<organism evidence="5 6">
    <name type="scientific">Planomicrobium okeanokoites</name>
    <name type="common">Planococcus okeanokoites</name>
    <name type="synonym">Flavobacterium okeanokoites</name>
    <dbReference type="NCBI Taxonomy" id="244"/>
    <lineage>
        <taxon>Bacteria</taxon>
        <taxon>Bacillati</taxon>
        <taxon>Bacillota</taxon>
        <taxon>Bacilli</taxon>
        <taxon>Bacillales</taxon>
        <taxon>Caryophanaceae</taxon>
        <taxon>Planomicrobium</taxon>
    </lineage>
</organism>
<dbReference type="Proteomes" id="UP001595625">
    <property type="component" value="Unassembled WGS sequence"/>
</dbReference>
<keyword evidence="6" id="KW-1185">Reference proteome</keyword>
<dbReference type="SUPFAM" id="SSF52833">
    <property type="entry name" value="Thioredoxin-like"/>
    <property type="match status" value="1"/>
</dbReference>
<keyword evidence="3" id="KW-1133">Transmembrane helix</keyword>
<proteinExistence type="inferred from homology"/>
<keyword evidence="3" id="KW-0812">Transmembrane</keyword>
<evidence type="ECO:0000256" key="3">
    <source>
        <dbReference type="SAM" id="Phobius"/>
    </source>
</evidence>
<dbReference type="InterPro" id="IPR013766">
    <property type="entry name" value="Thioredoxin_domain"/>
</dbReference>
<dbReference type="RefSeq" id="WP_338088708.1">
    <property type="nucleotide sequence ID" value="NZ_CANMQG010000003.1"/>
</dbReference>
<comment type="caution">
    <text evidence="5">The sequence shown here is derived from an EMBL/GenBank/DDBJ whole genome shotgun (WGS) entry which is preliminary data.</text>
</comment>
<feature type="domain" description="Thioredoxin" evidence="4">
    <location>
        <begin position="28"/>
        <end position="195"/>
    </location>
</feature>
<evidence type="ECO:0000256" key="2">
    <source>
        <dbReference type="ARBA" id="ARBA00023008"/>
    </source>
</evidence>